<comment type="caution">
    <text evidence="1">The sequence shown here is derived from an EMBL/GenBank/DDBJ whole genome shotgun (WGS) entry which is preliminary data.</text>
</comment>
<sequence length="218" mass="24794">MPGYDCRSAAEFTTMRFIDALTQHPEIPIFGRVEGLEPDTDDIRDWEFDPIDAAVLRESEISDFFVVKAKHVLPGGTIQDCYLDLCLPERISDYAYFLRDGEIEFRYHHECDGDVVCGVPIDCFGVYELFYSRIAPDVGINILRNGLNLSPHRQYIAEDLGYILRDERRFAEAAEAFQIAADGQPSSYFIYGELAGCYDELGDTERAAKYQSLFASHE</sequence>
<dbReference type="AlphaFoldDB" id="A0A5C5YQ94"/>
<dbReference type="Proteomes" id="UP000318478">
    <property type="component" value="Unassembled WGS sequence"/>
</dbReference>
<keyword evidence="2" id="KW-1185">Reference proteome</keyword>
<dbReference type="EMBL" id="SJPO01000005">
    <property type="protein sequence ID" value="TWT77076.1"/>
    <property type="molecule type" value="Genomic_DNA"/>
</dbReference>
<dbReference type="SUPFAM" id="SSF48452">
    <property type="entry name" value="TPR-like"/>
    <property type="match status" value="1"/>
</dbReference>
<dbReference type="InterPro" id="IPR011990">
    <property type="entry name" value="TPR-like_helical_dom_sf"/>
</dbReference>
<accession>A0A5C5YQ94</accession>
<evidence type="ECO:0008006" key="3">
    <source>
        <dbReference type="Google" id="ProtNLM"/>
    </source>
</evidence>
<dbReference type="Gene3D" id="1.25.40.10">
    <property type="entry name" value="Tetratricopeptide repeat domain"/>
    <property type="match status" value="1"/>
</dbReference>
<organism evidence="1 2">
    <name type="scientific">Posidoniimonas polymericola</name>
    <dbReference type="NCBI Taxonomy" id="2528002"/>
    <lineage>
        <taxon>Bacteria</taxon>
        <taxon>Pseudomonadati</taxon>
        <taxon>Planctomycetota</taxon>
        <taxon>Planctomycetia</taxon>
        <taxon>Pirellulales</taxon>
        <taxon>Lacipirellulaceae</taxon>
        <taxon>Posidoniimonas</taxon>
    </lineage>
</organism>
<evidence type="ECO:0000313" key="1">
    <source>
        <dbReference type="EMBL" id="TWT77076.1"/>
    </source>
</evidence>
<name>A0A5C5YQ94_9BACT</name>
<protein>
    <recommendedName>
        <fullName evidence="3">Tetratricopeptide repeat protein</fullName>
    </recommendedName>
</protein>
<gene>
    <name evidence="1" type="ORF">Pla123a_25060</name>
</gene>
<proteinExistence type="predicted"/>
<reference evidence="1 2" key="1">
    <citation type="submission" date="2019-02" db="EMBL/GenBank/DDBJ databases">
        <title>Deep-cultivation of Planctomycetes and their phenomic and genomic characterization uncovers novel biology.</title>
        <authorList>
            <person name="Wiegand S."/>
            <person name="Jogler M."/>
            <person name="Boedeker C."/>
            <person name="Pinto D."/>
            <person name="Vollmers J."/>
            <person name="Rivas-Marin E."/>
            <person name="Kohn T."/>
            <person name="Peeters S.H."/>
            <person name="Heuer A."/>
            <person name="Rast P."/>
            <person name="Oberbeckmann S."/>
            <person name="Bunk B."/>
            <person name="Jeske O."/>
            <person name="Meyerdierks A."/>
            <person name="Storesund J.E."/>
            <person name="Kallscheuer N."/>
            <person name="Luecker S."/>
            <person name="Lage O.M."/>
            <person name="Pohl T."/>
            <person name="Merkel B.J."/>
            <person name="Hornburger P."/>
            <person name="Mueller R.-W."/>
            <person name="Bruemmer F."/>
            <person name="Labrenz M."/>
            <person name="Spormann A.M."/>
            <person name="Op Den Camp H."/>
            <person name="Overmann J."/>
            <person name="Amann R."/>
            <person name="Jetten M.S.M."/>
            <person name="Mascher T."/>
            <person name="Medema M.H."/>
            <person name="Devos D.P."/>
            <person name="Kaster A.-K."/>
            <person name="Ovreas L."/>
            <person name="Rohde M."/>
            <person name="Galperin M.Y."/>
            <person name="Jogler C."/>
        </authorList>
    </citation>
    <scope>NUCLEOTIDE SEQUENCE [LARGE SCALE GENOMIC DNA]</scope>
    <source>
        <strain evidence="1 2">Pla123a</strain>
    </source>
</reference>
<evidence type="ECO:0000313" key="2">
    <source>
        <dbReference type="Proteomes" id="UP000318478"/>
    </source>
</evidence>